<dbReference type="Proteomes" id="UP001229421">
    <property type="component" value="Unassembled WGS sequence"/>
</dbReference>
<dbReference type="EMBL" id="JAUHHV010000005">
    <property type="protein sequence ID" value="KAK1424052.1"/>
    <property type="molecule type" value="Genomic_DNA"/>
</dbReference>
<proteinExistence type="predicted"/>
<keyword evidence="2" id="KW-1185">Reference proteome</keyword>
<organism evidence="1 2">
    <name type="scientific">Tagetes erecta</name>
    <name type="common">African marigold</name>
    <dbReference type="NCBI Taxonomy" id="13708"/>
    <lineage>
        <taxon>Eukaryota</taxon>
        <taxon>Viridiplantae</taxon>
        <taxon>Streptophyta</taxon>
        <taxon>Embryophyta</taxon>
        <taxon>Tracheophyta</taxon>
        <taxon>Spermatophyta</taxon>
        <taxon>Magnoliopsida</taxon>
        <taxon>eudicotyledons</taxon>
        <taxon>Gunneridae</taxon>
        <taxon>Pentapetalae</taxon>
        <taxon>asterids</taxon>
        <taxon>campanulids</taxon>
        <taxon>Asterales</taxon>
        <taxon>Asteraceae</taxon>
        <taxon>Asteroideae</taxon>
        <taxon>Heliantheae alliance</taxon>
        <taxon>Tageteae</taxon>
        <taxon>Tagetes</taxon>
    </lineage>
</organism>
<sequence>MASFDENFYLSDDLMYTEKLLENYKGTMGTFIFVSFSISNISVATNRIQFLTDENSNTILPSDALDVYDIGQASDNVGYI</sequence>
<reference evidence="1" key="1">
    <citation type="journal article" date="2023" name="bioRxiv">
        <title>Improved chromosome-level genome assembly for marigold (Tagetes erecta).</title>
        <authorList>
            <person name="Jiang F."/>
            <person name="Yuan L."/>
            <person name="Wang S."/>
            <person name="Wang H."/>
            <person name="Xu D."/>
            <person name="Wang A."/>
            <person name="Fan W."/>
        </authorList>
    </citation>
    <scope>NUCLEOTIDE SEQUENCE</scope>
    <source>
        <strain evidence="1">WSJ</strain>
        <tissue evidence="1">Leaf</tissue>
    </source>
</reference>
<name>A0AAD8NWW2_TARER</name>
<evidence type="ECO:0000313" key="1">
    <source>
        <dbReference type="EMBL" id="KAK1424052.1"/>
    </source>
</evidence>
<protein>
    <submittedName>
        <fullName evidence="1">Uncharacterized protein</fullName>
    </submittedName>
</protein>
<dbReference type="AlphaFoldDB" id="A0AAD8NWW2"/>
<accession>A0AAD8NWW2</accession>
<gene>
    <name evidence="1" type="ORF">QVD17_19363</name>
</gene>
<evidence type="ECO:0000313" key="2">
    <source>
        <dbReference type="Proteomes" id="UP001229421"/>
    </source>
</evidence>
<comment type="caution">
    <text evidence="1">The sequence shown here is derived from an EMBL/GenBank/DDBJ whole genome shotgun (WGS) entry which is preliminary data.</text>
</comment>